<dbReference type="CDD" id="cd09620">
    <property type="entry name" value="CBM9_like_3"/>
    <property type="match status" value="1"/>
</dbReference>
<sequence>MISSPTRLLTFLCLVIAPALFAQKTLPQPLSYDCHRTATPIVIDGKLDDPAWNQAPWTSDFVDIEGSSKPTPRFRTRAKMLYDDKYLYIAAELEEPNVTATLTQHDSVIFKDNDFEVFIKPLPDTASYYEFEINALNTGWDLFLSKPYNQGGKADNSWDIIGLKTAIAVQGTLNHPSDKDHGWTVEIAYPLTAFNSRQAVPPPQPGTTWRINFSRVEWKPGNPVEDNWVWSPQGVINMHVPERWGYLQFR</sequence>
<dbReference type="PANTHER" id="PTHR35532">
    <property type="entry name" value="SIMILAR TO POLYHYDROXYALKANOATE DEPOLYMERASE"/>
    <property type="match status" value="1"/>
</dbReference>
<gene>
    <name evidence="3" type="ORF">H7849_16235</name>
</gene>
<evidence type="ECO:0000259" key="2">
    <source>
        <dbReference type="Pfam" id="PF06452"/>
    </source>
</evidence>
<proteinExistence type="predicted"/>
<reference evidence="3 4" key="1">
    <citation type="submission" date="2020-08" db="EMBL/GenBank/DDBJ databases">
        <title>Edaphobacter telluris sp. nov. and Acidobacterium dinghuensis sp. nov., two acidobacteria isolated from forest soil.</title>
        <authorList>
            <person name="Fu J."/>
            <person name="Qiu L."/>
        </authorList>
    </citation>
    <scope>NUCLEOTIDE SEQUENCE [LARGE SCALE GENOMIC DNA]</scope>
    <source>
        <strain evidence="3">4Y35</strain>
    </source>
</reference>
<dbReference type="SUPFAM" id="SSF49344">
    <property type="entry name" value="CBD9-like"/>
    <property type="match status" value="1"/>
</dbReference>
<feature type="domain" description="Carbohydrate-binding" evidence="2">
    <location>
        <begin position="43"/>
        <end position="194"/>
    </location>
</feature>
<dbReference type="GO" id="GO:0016052">
    <property type="term" value="P:carbohydrate catabolic process"/>
    <property type="evidence" value="ECO:0007669"/>
    <property type="project" value="InterPro"/>
</dbReference>
<evidence type="ECO:0000313" key="4">
    <source>
        <dbReference type="Proteomes" id="UP000515312"/>
    </source>
</evidence>
<dbReference type="EMBL" id="CP060394">
    <property type="protein sequence ID" value="QNI30673.1"/>
    <property type="molecule type" value="Genomic_DNA"/>
</dbReference>
<feature type="chain" id="PRO_5028915546" evidence="1">
    <location>
        <begin position="23"/>
        <end position="250"/>
    </location>
</feature>
<keyword evidence="4" id="KW-1185">Reference proteome</keyword>
<dbReference type="GO" id="GO:0030246">
    <property type="term" value="F:carbohydrate binding"/>
    <property type="evidence" value="ECO:0007669"/>
    <property type="project" value="InterPro"/>
</dbReference>
<dbReference type="RefSeq" id="WP_186740706.1">
    <property type="nucleotide sequence ID" value="NZ_CP060394.1"/>
</dbReference>
<dbReference type="Proteomes" id="UP000515312">
    <property type="component" value="Chromosome"/>
</dbReference>
<dbReference type="KEGG" id="adin:H7849_16235"/>
<keyword evidence="1" id="KW-0732">Signal</keyword>
<dbReference type="Gene3D" id="2.60.40.1190">
    <property type="match status" value="1"/>
</dbReference>
<dbReference type="PANTHER" id="PTHR35532:SF5">
    <property type="entry name" value="CARBOHYDRATE-BINDING DOMAIN-CONTAINING PROTEIN"/>
    <property type="match status" value="1"/>
</dbReference>
<accession>A0A7G8BDQ3</accession>
<organism evidence="3 4">
    <name type="scientific">Alloacidobacterium dinghuense</name>
    <dbReference type="NCBI Taxonomy" id="2763107"/>
    <lineage>
        <taxon>Bacteria</taxon>
        <taxon>Pseudomonadati</taxon>
        <taxon>Acidobacteriota</taxon>
        <taxon>Terriglobia</taxon>
        <taxon>Terriglobales</taxon>
        <taxon>Acidobacteriaceae</taxon>
        <taxon>Alloacidobacterium</taxon>
    </lineage>
</organism>
<dbReference type="Pfam" id="PF06452">
    <property type="entry name" value="CBM9_1"/>
    <property type="match status" value="1"/>
</dbReference>
<dbReference type="InterPro" id="IPR010502">
    <property type="entry name" value="Carb-bd_dom_fam9"/>
</dbReference>
<feature type="signal peptide" evidence="1">
    <location>
        <begin position="1"/>
        <end position="22"/>
    </location>
</feature>
<dbReference type="GO" id="GO:0004553">
    <property type="term" value="F:hydrolase activity, hydrolyzing O-glycosyl compounds"/>
    <property type="evidence" value="ECO:0007669"/>
    <property type="project" value="InterPro"/>
</dbReference>
<protein>
    <submittedName>
        <fullName evidence="3">Carbohydrate-binding family 9-like protein</fullName>
    </submittedName>
</protein>
<evidence type="ECO:0000256" key="1">
    <source>
        <dbReference type="SAM" id="SignalP"/>
    </source>
</evidence>
<dbReference type="AlphaFoldDB" id="A0A7G8BDQ3"/>
<name>A0A7G8BDQ3_9BACT</name>
<evidence type="ECO:0000313" key="3">
    <source>
        <dbReference type="EMBL" id="QNI30673.1"/>
    </source>
</evidence>